<proteinExistence type="predicted"/>
<gene>
    <name evidence="1" type="ORF">DKC05_17610</name>
</gene>
<dbReference type="EMBL" id="CP029449">
    <property type="protein sequence ID" value="AWL69334.1"/>
    <property type="molecule type" value="Genomic_DNA"/>
</dbReference>
<name>A0AB33FYI4_SERMA</name>
<dbReference type="RefSeq" id="WP_047729757.1">
    <property type="nucleotide sequence ID" value="NZ_CP011642.1"/>
</dbReference>
<protein>
    <submittedName>
        <fullName evidence="1">Uncharacterized protein</fullName>
    </submittedName>
</protein>
<dbReference type="AlphaFoldDB" id="A0AB33FYI4"/>
<evidence type="ECO:0000313" key="2">
    <source>
        <dbReference type="Proteomes" id="UP000245399"/>
    </source>
</evidence>
<organism evidence="1 2">
    <name type="scientific">Serratia marcescens</name>
    <dbReference type="NCBI Taxonomy" id="615"/>
    <lineage>
        <taxon>Bacteria</taxon>
        <taxon>Pseudomonadati</taxon>
        <taxon>Pseudomonadota</taxon>
        <taxon>Gammaproteobacteria</taxon>
        <taxon>Enterobacterales</taxon>
        <taxon>Yersiniaceae</taxon>
        <taxon>Serratia</taxon>
    </lineage>
</organism>
<sequence>MCKSTLRYVADDHTLAKHEETLRIAALSAAQVKIVSTMLVCYPNEMTSDEFSVLGQLFESLASNVDEFLKAERERFDNNAEAHP</sequence>
<reference evidence="1 2" key="1">
    <citation type="submission" date="2018-05" db="EMBL/GenBank/DDBJ databases">
        <title>Klebsiella quasipneumonaiae provides a window into carbapenemase gene transfer, plasmid rearrangements and nosocomial acquisition from the hospital environment.</title>
        <authorList>
            <person name="Mathers A.J."/>
            <person name="Vegesana K."/>
            <person name="Stoesser N."/>
            <person name="Crook D."/>
            <person name="Vaughan A."/>
            <person name="Barry K."/>
            <person name="Parikh H."/>
            <person name="Sebra R."/>
            <person name="Kotay S."/>
            <person name="Walker A.S."/>
            <person name="Sheppard A.E."/>
        </authorList>
    </citation>
    <scope>NUCLEOTIDE SEQUENCE [LARGE SCALE GENOMIC DNA]</scope>
    <source>
        <strain evidence="1 2">CAV1761</strain>
    </source>
</reference>
<dbReference type="Proteomes" id="UP000245399">
    <property type="component" value="Chromosome"/>
</dbReference>
<evidence type="ECO:0000313" key="1">
    <source>
        <dbReference type="EMBL" id="AWL69334.1"/>
    </source>
</evidence>
<accession>A0AB33FYI4</accession>